<name>A0A6A6H0S7_VIRVR</name>
<gene>
    <name evidence="1" type="ORF">EV356DRAFT_435132</name>
</gene>
<organism evidence="1 2">
    <name type="scientific">Viridothelium virens</name>
    <name type="common">Speckled blister lichen</name>
    <name type="synonym">Trypethelium virens</name>
    <dbReference type="NCBI Taxonomy" id="1048519"/>
    <lineage>
        <taxon>Eukaryota</taxon>
        <taxon>Fungi</taxon>
        <taxon>Dikarya</taxon>
        <taxon>Ascomycota</taxon>
        <taxon>Pezizomycotina</taxon>
        <taxon>Dothideomycetes</taxon>
        <taxon>Dothideomycetes incertae sedis</taxon>
        <taxon>Trypetheliales</taxon>
        <taxon>Trypetheliaceae</taxon>
        <taxon>Viridothelium</taxon>
    </lineage>
</organism>
<protein>
    <submittedName>
        <fullName evidence="1">Glycosyltransferase family 8 protein</fullName>
    </submittedName>
</protein>
<evidence type="ECO:0000313" key="1">
    <source>
        <dbReference type="EMBL" id="KAF2231330.1"/>
    </source>
</evidence>
<keyword evidence="1" id="KW-0808">Transferase</keyword>
<dbReference type="Gene3D" id="3.90.550.10">
    <property type="entry name" value="Spore Coat Polysaccharide Biosynthesis Protein SpsA, Chain A"/>
    <property type="match status" value="1"/>
</dbReference>
<dbReference type="Proteomes" id="UP000800092">
    <property type="component" value="Unassembled WGS sequence"/>
</dbReference>
<accession>A0A6A6H0S7</accession>
<dbReference type="GO" id="GO:0016757">
    <property type="term" value="F:glycosyltransferase activity"/>
    <property type="evidence" value="ECO:0007669"/>
    <property type="project" value="InterPro"/>
</dbReference>
<dbReference type="Pfam" id="PF01501">
    <property type="entry name" value="Glyco_transf_8"/>
    <property type="match status" value="1"/>
</dbReference>
<dbReference type="PANTHER" id="PTHR11183">
    <property type="entry name" value="GLYCOGENIN SUBFAMILY MEMBER"/>
    <property type="match status" value="1"/>
</dbReference>
<feature type="non-terminal residue" evidence="1">
    <location>
        <position position="1"/>
    </location>
</feature>
<dbReference type="EMBL" id="ML991828">
    <property type="protein sequence ID" value="KAF2231330.1"/>
    <property type="molecule type" value="Genomic_DNA"/>
</dbReference>
<dbReference type="InterPro" id="IPR029044">
    <property type="entry name" value="Nucleotide-diphossugar_trans"/>
</dbReference>
<dbReference type="SUPFAM" id="SSF53448">
    <property type="entry name" value="Nucleotide-diphospho-sugar transferases"/>
    <property type="match status" value="1"/>
</dbReference>
<keyword evidence="2" id="KW-1185">Reference proteome</keyword>
<sequence length="269" mass="30805">IAYATFLSGSNDGKENLDNKYYVAVRMLGYQLMHCPETRTKRKIPFLVIVTDDVPEIRRKRLEADGAQVIPVENVPMPSWMKPLETRWSVVVTKFRLWQLTDYSRIMFLDGDTVLRENIDDIFDLESTQEILNMEELLEPDFNATTLPPEPDEYLLAGNADMTLHHETPARVPADFINNNLNWINGGFFMLGPSQAMFEYYVTLSHIPHSTAGDCPEQQVMSVAHKPASEGGRMPWKFVGVEWNALYANPRDAGLEDVKGTKTLHLKWW</sequence>
<reference evidence="1" key="1">
    <citation type="journal article" date="2020" name="Stud. Mycol.">
        <title>101 Dothideomycetes genomes: a test case for predicting lifestyles and emergence of pathogens.</title>
        <authorList>
            <person name="Haridas S."/>
            <person name="Albert R."/>
            <person name="Binder M."/>
            <person name="Bloem J."/>
            <person name="Labutti K."/>
            <person name="Salamov A."/>
            <person name="Andreopoulos B."/>
            <person name="Baker S."/>
            <person name="Barry K."/>
            <person name="Bills G."/>
            <person name="Bluhm B."/>
            <person name="Cannon C."/>
            <person name="Castanera R."/>
            <person name="Culley D."/>
            <person name="Daum C."/>
            <person name="Ezra D."/>
            <person name="Gonzalez J."/>
            <person name="Henrissat B."/>
            <person name="Kuo A."/>
            <person name="Liang C."/>
            <person name="Lipzen A."/>
            <person name="Lutzoni F."/>
            <person name="Magnuson J."/>
            <person name="Mondo S."/>
            <person name="Nolan M."/>
            <person name="Ohm R."/>
            <person name="Pangilinan J."/>
            <person name="Park H.-J."/>
            <person name="Ramirez L."/>
            <person name="Alfaro M."/>
            <person name="Sun H."/>
            <person name="Tritt A."/>
            <person name="Yoshinaga Y."/>
            <person name="Zwiers L.-H."/>
            <person name="Turgeon B."/>
            <person name="Goodwin S."/>
            <person name="Spatafora J."/>
            <person name="Crous P."/>
            <person name="Grigoriev I."/>
        </authorList>
    </citation>
    <scope>NUCLEOTIDE SEQUENCE</scope>
    <source>
        <strain evidence="1">Tuck. ex Michener</strain>
    </source>
</reference>
<dbReference type="InterPro" id="IPR002495">
    <property type="entry name" value="Glyco_trans_8"/>
</dbReference>
<feature type="non-terminal residue" evidence="1">
    <location>
        <position position="269"/>
    </location>
</feature>
<dbReference type="InterPro" id="IPR050587">
    <property type="entry name" value="GNT1/Glycosyltrans_8"/>
</dbReference>
<dbReference type="OrthoDB" id="2014201at2759"/>
<dbReference type="AlphaFoldDB" id="A0A6A6H0S7"/>
<proteinExistence type="predicted"/>
<evidence type="ECO:0000313" key="2">
    <source>
        <dbReference type="Proteomes" id="UP000800092"/>
    </source>
</evidence>